<comment type="function">
    <text evidence="1 11">Essential for recycling GMP and indirectly, cGMP.</text>
</comment>
<dbReference type="Pfam" id="PF00625">
    <property type="entry name" value="Guanylate_kin"/>
    <property type="match status" value="1"/>
</dbReference>
<keyword evidence="5 11" id="KW-0808">Transferase</keyword>
<sequence length="215" mass="24617">MLEDGGLAVNFKERGLLIVLSGPSGVGKGTVCRVLREEKDNNLQYSVSATTRKPREGEVEGVHYFFKTREQFEHMIEHKQLLEHAEFVGNYYGTPVEWVRETLESGKDVILEIEVQGAFQVKERFPEAVFLFLAPPSLQELRNRLVGRGTESEDVIKQRLLVAREEIELMDAYDYVVTNDEVDKAIDRIKAIVTAEHCKRERVASLYKKAMMEVI</sequence>
<evidence type="ECO:0000256" key="6">
    <source>
        <dbReference type="ARBA" id="ARBA00022741"/>
    </source>
</evidence>
<evidence type="ECO:0000313" key="14">
    <source>
        <dbReference type="Proteomes" id="UP001230807"/>
    </source>
</evidence>
<proteinExistence type="inferred from homology"/>
<evidence type="ECO:0000256" key="8">
    <source>
        <dbReference type="ARBA" id="ARBA00022840"/>
    </source>
</evidence>
<evidence type="ECO:0000256" key="7">
    <source>
        <dbReference type="ARBA" id="ARBA00022777"/>
    </source>
</evidence>
<protein>
    <recommendedName>
        <fullName evidence="4 11">Guanylate kinase</fullName>
        <ecNumber evidence="3 11">2.7.4.8</ecNumber>
    </recommendedName>
    <alternativeName>
        <fullName evidence="9 11">GMP kinase</fullName>
    </alternativeName>
</protein>
<dbReference type="EC" id="2.7.4.8" evidence="3 11"/>
<dbReference type="PROSITE" id="PS50052">
    <property type="entry name" value="GUANYLATE_KINASE_2"/>
    <property type="match status" value="1"/>
</dbReference>
<dbReference type="Proteomes" id="UP001230807">
    <property type="component" value="Unassembled WGS sequence"/>
</dbReference>
<dbReference type="PANTHER" id="PTHR23117">
    <property type="entry name" value="GUANYLATE KINASE-RELATED"/>
    <property type="match status" value="1"/>
</dbReference>
<dbReference type="RefSeq" id="WP_029595720.1">
    <property type="nucleotide sequence ID" value="NZ_CP183077.1"/>
</dbReference>
<comment type="similarity">
    <text evidence="2 11">Belongs to the guanylate kinase family.</text>
</comment>
<accession>A0ABT7MK82</accession>
<evidence type="ECO:0000313" key="13">
    <source>
        <dbReference type="EMBL" id="MDL5375815.1"/>
    </source>
</evidence>
<dbReference type="CDD" id="cd00071">
    <property type="entry name" value="GMPK"/>
    <property type="match status" value="1"/>
</dbReference>
<evidence type="ECO:0000256" key="1">
    <source>
        <dbReference type="ARBA" id="ARBA00003531"/>
    </source>
</evidence>
<keyword evidence="8 11" id="KW-0067">ATP-binding</keyword>
<dbReference type="InterPro" id="IPR008145">
    <property type="entry name" value="GK/Ca_channel_bsu"/>
</dbReference>
<evidence type="ECO:0000256" key="5">
    <source>
        <dbReference type="ARBA" id="ARBA00022679"/>
    </source>
</evidence>
<keyword evidence="6 11" id="KW-0547">Nucleotide-binding</keyword>
<feature type="domain" description="Guanylate kinase-like" evidence="12">
    <location>
        <begin position="15"/>
        <end position="194"/>
    </location>
</feature>
<dbReference type="Gene3D" id="3.30.63.10">
    <property type="entry name" value="Guanylate Kinase phosphate binding domain"/>
    <property type="match status" value="1"/>
</dbReference>
<keyword evidence="11" id="KW-0963">Cytoplasm</keyword>
<dbReference type="SUPFAM" id="SSF52540">
    <property type="entry name" value="P-loop containing nucleoside triphosphate hydrolases"/>
    <property type="match status" value="1"/>
</dbReference>
<evidence type="ECO:0000256" key="11">
    <source>
        <dbReference type="HAMAP-Rule" id="MF_00328"/>
    </source>
</evidence>
<dbReference type="Gene3D" id="3.40.50.300">
    <property type="entry name" value="P-loop containing nucleotide triphosphate hydrolases"/>
    <property type="match status" value="1"/>
</dbReference>
<dbReference type="InterPro" id="IPR027417">
    <property type="entry name" value="P-loop_NTPase"/>
</dbReference>
<evidence type="ECO:0000256" key="4">
    <source>
        <dbReference type="ARBA" id="ARBA00016296"/>
    </source>
</evidence>
<dbReference type="InterPro" id="IPR020590">
    <property type="entry name" value="Guanylate_kinase_CS"/>
</dbReference>
<evidence type="ECO:0000256" key="3">
    <source>
        <dbReference type="ARBA" id="ARBA00012961"/>
    </source>
</evidence>
<evidence type="ECO:0000256" key="2">
    <source>
        <dbReference type="ARBA" id="ARBA00005790"/>
    </source>
</evidence>
<comment type="caution">
    <text evidence="13">The sequence shown here is derived from an EMBL/GenBank/DDBJ whole genome shotgun (WGS) entry which is preliminary data.</text>
</comment>
<dbReference type="EMBL" id="JASWER010000001">
    <property type="protein sequence ID" value="MDL5375815.1"/>
    <property type="molecule type" value="Genomic_DNA"/>
</dbReference>
<dbReference type="SMART" id="SM00072">
    <property type="entry name" value="GuKc"/>
    <property type="match status" value="1"/>
</dbReference>
<dbReference type="PANTHER" id="PTHR23117:SF13">
    <property type="entry name" value="GUANYLATE KINASE"/>
    <property type="match status" value="1"/>
</dbReference>
<dbReference type="PROSITE" id="PS00856">
    <property type="entry name" value="GUANYLATE_KINASE_1"/>
    <property type="match status" value="1"/>
</dbReference>
<evidence type="ECO:0000256" key="9">
    <source>
        <dbReference type="ARBA" id="ARBA00030128"/>
    </source>
</evidence>
<dbReference type="NCBIfam" id="TIGR03263">
    <property type="entry name" value="guanyl_kin"/>
    <property type="match status" value="1"/>
</dbReference>
<evidence type="ECO:0000259" key="12">
    <source>
        <dbReference type="PROSITE" id="PS50052"/>
    </source>
</evidence>
<keyword evidence="7 11" id="KW-0418">Kinase</keyword>
<reference evidence="13 14" key="1">
    <citation type="submission" date="2023-06" db="EMBL/GenBank/DDBJ databases">
        <title>Influencing factors and mechanism of Cr(VI) reduction by facultative anaerobic Exiguobacterium sp. PY14.</title>
        <authorList>
            <person name="Zou L."/>
        </authorList>
    </citation>
    <scope>NUCLEOTIDE SEQUENCE [LARGE SCALE GENOMIC DNA]</scope>
    <source>
        <strain evidence="13 14">PY14</strain>
    </source>
</reference>
<name>A0ABT7MK82_9BACL</name>
<feature type="binding site" evidence="11">
    <location>
        <begin position="22"/>
        <end position="29"/>
    </location>
    <ligand>
        <name>ATP</name>
        <dbReference type="ChEBI" id="CHEBI:30616"/>
    </ligand>
</feature>
<evidence type="ECO:0000256" key="10">
    <source>
        <dbReference type="ARBA" id="ARBA00048594"/>
    </source>
</evidence>
<dbReference type="InterPro" id="IPR008144">
    <property type="entry name" value="Guanylate_kin-like_dom"/>
</dbReference>
<dbReference type="GO" id="GO:0004385">
    <property type="term" value="F:GMP kinase activity"/>
    <property type="evidence" value="ECO:0007669"/>
    <property type="project" value="UniProtKB-EC"/>
</dbReference>
<organism evidence="13 14">
    <name type="scientific">Exiguobacterium mexicanum</name>
    <dbReference type="NCBI Taxonomy" id="340146"/>
    <lineage>
        <taxon>Bacteria</taxon>
        <taxon>Bacillati</taxon>
        <taxon>Bacillota</taxon>
        <taxon>Bacilli</taxon>
        <taxon>Bacillales</taxon>
        <taxon>Bacillales Family XII. Incertae Sedis</taxon>
        <taxon>Exiguobacterium</taxon>
    </lineage>
</organism>
<dbReference type="InterPro" id="IPR017665">
    <property type="entry name" value="Guanylate_kinase"/>
</dbReference>
<comment type="subcellular location">
    <subcellularLocation>
        <location evidence="11">Cytoplasm</location>
    </subcellularLocation>
</comment>
<comment type="catalytic activity">
    <reaction evidence="10 11">
        <text>GMP + ATP = GDP + ADP</text>
        <dbReference type="Rhea" id="RHEA:20780"/>
        <dbReference type="ChEBI" id="CHEBI:30616"/>
        <dbReference type="ChEBI" id="CHEBI:58115"/>
        <dbReference type="ChEBI" id="CHEBI:58189"/>
        <dbReference type="ChEBI" id="CHEBI:456216"/>
        <dbReference type="EC" id="2.7.4.8"/>
    </reaction>
</comment>
<dbReference type="HAMAP" id="MF_00328">
    <property type="entry name" value="Guanylate_kinase"/>
    <property type="match status" value="1"/>
</dbReference>
<keyword evidence="14" id="KW-1185">Reference proteome</keyword>
<gene>
    <name evidence="11 13" type="primary">gmk</name>
    <name evidence="13" type="ORF">QR695_02205</name>
</gene>